<protein>
    <recommendedName>
        <fullName evidence="9">WRKY domain-containing protein</fullName>
    </recommendedName>
</protein>
<evidence type="ECO:0000256" key="8">
    <source>
        <dbReference type="SAM" id="MobiDB-lite"/>
    </source>
</evidence>
<name>A0AAP0P7H4_9MAGN</name>
<keyword evidence="3" id="KW-0238">DNA-binding</keyword>
<feature type="compositionally biased region" description="Polar residues" evidence="8">
    <location>
        <begin position="295"/>
        <end position="311"/>
    </location>
</feature>
<evidence type="ECO:0000256" key="4">
    <source>
        <dbReference type="ARBA" id="ARBA00023163"/>
    </source>
</evidence>
<dbReference type="InterPro" id="IPR036576">
    <property type="entry name" value="WRKY_dom_sf"/>
</dbReference>
<feature type="domain" description="WRKY" evidence="9">
    <location>
        <begin position="230"/>
        <end position="296"/>
    </location>
</feature>
<dbReference type="SUPFAM" id="SSF118290">
    <property type="entry name" value="WRKY DNA-binding domain"/>
    <property type="match status" value="1"/>
</dbReference>
<evidence type="ECO:0000313" key="10">
    <source>
        <dbReference type="EMBL" id="KAK9132894.1"/>
    </source>
</evidence>
<comment type="subcellular location">
    <subcellularLocation>
        <location evidence="1">Nucleus</location>
    </subcellularLocation>
</comment>
<dbReference type="FunFam" id="2.20.25.80:FF:000005">
    <property type="entry name" value="probable WRKY transcription factor 14"/>
    <property type="match status" value="1"/>
</dbReference>
<evidence type="ECO:0000256" key="2">
    <source>
        <dbReference type="ARBA" id="ARBA00023015"/>
    </source>
</evidence>
<evidence type="ECO:0000256" key="6">
    <source>
        <dbReference type="ARBA" id="ARBA00059805"/>
    </source>
</evidence>
<accession>A0AAP0P7H4</accession>
<keyword evidence="5" id="KW-0539">Nucleus</keyword>
<dbReference type="InterPro" id="IPR003657">
    <property type="entry name" value="WRKY_dom"/>
</dbReference>
<comment type="similarity">
    <text evidence="7">Belongs to the WRKY group II-e family.</text>
</comment>
<dbReference type="Proteomes" id="UP001419268">
    <property type="component" value="Unassembled WGS sequence"/>
</dbReference>
<dbReference type="PANTHER" id="PTHR32096:SF18">
    <property type="entry name" value="DISEASE RESISTANCE PROTEIN RRS1B-RELATED"/>
    <property type="match status" value="1"/>
</dbReference>
<proteinExistence type="inferred from homology"/>
<dbReference type="Pfam" id="PF03106">
    <property type="entry name" value="WRKY"/>
    <property type="match status" value="1"/>
</dbReference>
<dbReference type="EMBL" id="JBBNAG010000005">
    <property type="protein sequence ID" value="KAK9132894.1"/>
    <property type="molecule type" value="Genomic_DNA"/>
</dbReference>
<dbReference type="InterPro" id="IPR044810">
    <property type="entry name" value="WRKY_plant"/>
</dbReference>
<evidence type="ECO:0000256" key="3">
    <source>
        <dbReference type="ARBA" id="ARBA00023125"/>
    </source>
</evidence>
<evidence type="ECO:0000256" key="7">
    <source>
        <dbReference type="ARBA" id="ARBA00060761"/>
    </source>
</evidence>
<dbReference type="AlphaFoldDB" id="A0AAP0P7H4"/>
<feature type="compositionally biased region" description="Low complexity" evidence="8">
    <location>
        <begin position="344"/>
        <end position="363"/>
    </location>
</feature>
<dbReference type="PANTHER" id="PTHR32096">
    <property type="entry name" value="WRKY TRANSCRIPTION FACTOR 30-RELATED-RELATED"/>
    <property type="match status" value="1"/>
</dbReference>
<dbReference type="GO" id="GO:0000976">
    <property type="term" value="F:transcription cis-regulatory region binding"/>
    <property type="evidence" value="ECO:0007669"/>
    <property type="project" value="TreeGrafter"/>
</dbReference>
<reference evidence="10 11" key="1">
    <citation type="submission" date="2024-01" db="EMBL/GenBank/DDBJ databases">
        <title>Genome assemblies of Stephania.</title>
        <authorList>
            <person name="Yang L."/>
        </authorList>
    </citation>
    <scope>NUCLEOTIDE SEQUENCE [LARGE SCALE GENOMIC DNA]</scope>
    <source>
        <strain evidence="10">JXDWG</strain>
        <tissue evidence="10">Leaf</tissue>
    </source>
</reference>
<evidence type="ECO:0000259" key="9">
    <source>
        <dbReference type="PROSITE" id="PS50811"/>
    </source>
</evidence>
<evidence type="ECO:0000256" key="1">
    <source>
        <dbReference type="ARBA" id="ARBA00004123"/>
    </source>
</evidence>
<dbReference type="SMART" id="SM00774">
    <property type="entry name" value="WRKY"/>
    <property type="match status" value="1"/>
</dbReference>
<comment type="caution">
    <text evidence="10">The sequence shown here is derived from an EMBL/GenBank/DDBJ whole genome shotgun (WGS) entry which is preliminary data.</text>
</comment>
<dbReference type="GO" id="GO:0003700">
    <property type="term" value="F:DNA-binding transcription factor activity"/>
    <property type="evidence" value="ECO:0007669"/>
    <property type="project" value="InterPro"/>
</dbReference>
<gene>
    <name evidence="10" type="ORF">Scep_012422</name>
</gene>
<keyword evidence="11" id="KW-1185">Reference proteome</keyword>
<dbReference type="PROSITE" id="PS50811">
    <property type="entry name" value="WRKY"/>
    <property type="match status" value="1"/>
</dbReference>
<feature type="compositionally biased region" description="Low complexity" evidence="8">
    <location>
        <begin position="312"/>
        <end position="333"/>
    </location>
</feature>
<keyword evidence="4" id="KW-0804">Transcription</keyword>
<evidence type="ECO:0000313" key="11">
    <source>
        <dbReference type="Proteomes" id="UP001419268"/>
    </source>
</evidence>
<evidence type="ECO:0000256" key="5">
    <source>
        <dbReference type="ARBA" id="ARBA00023242"/>
    </source>
</evidence>
<dbReference type="Gene3D" id="2.20.25.80">
    <property type="entry name" value="WRKY domain"/>
    <property type="match status" value="1"/>
</dbReference>
<keyword evidence="2" id="KW-0805">Transcription regulation</keyword>
<feature type="region of interest" description="Disordered" evidence="8">
    <location>
        <begin position="287"/>
        <end position="363"/>
    </location>
</feature>
<organism evidence="10 11">
    <name type="scientific">Stephania cephalantha</name>
    <dbReference type="NCBI Taxonomy" id="152367"/>
    <lineage>
        <taxon>Eukaryota</taxon>
        <taxon>Viridiplantae</taxon>
        <taxon>Streptophyta</taxon>
        <taxon>Embryophyta</taxon>
        <taxon>Tracheophyta</taxon>
        <taxon>Spermatophyta</taxon>
        <taxon>Magnoliopsida</taxon>
        <taxon>Ranunculales</taxon>
        <taxon>Menispermaceae</taxon>
        <taxon>Menispermoideae</taxon>
        <taxon>Cissampelideae</taxon>
        <taxon>Stephania</taxon>
    </lineage>
</organism>
<dbReference type="GO" id="GO:0005634">
    <property type="term" value="C:nucleus"/>
    <property type="evidence" value="ECO:0007669"/>
    <property type="project" value="UniProtKB-SubCell"/>
</dbReference>
<comment type="function">
    <text evidence="6">Transcription factor. Interacts specifically with the W box (5'-(T)TGAC[CT]-3'), a frequently occurring elicitor-responsive cis-acting element.</text>
</comment>
<feature type="compositionally biased region" description="Basic and acidic residues" evidence="8">
    <location>
        <begin position="449"/>
        <end position="458"/>
    </location>
</feature>
<sequence length="486" mass="53580">MVLTSVGCQLQFSSLLAKELLYVYSFSHKTMDKDQGDLADIVRSGAGGALSTADNHNNYWQFPMEPEDFRSAVISEPLENFGDPFSAIQNPLLHELNLASPGYFNSSNSCLKTNVEDDTSSISTASLLSQTILEDEMGRPCNIFSRMLQISPNLKIGILPREISTTSSSLRPLKVTSHVDDMVNTTNSSIDSGAAVQISSPRNHSIKRRKSQAKKVVCIPAPAAANSRPSGEVVPSDLWAWRKYGQKPIKGSPYPRGYYRCSSSKGCSARKQVERSRTDPNMLVITYTSEHNHPWPTQRNALAGSTRTQPLKSNNNAAASKNTSSPTSSQTTKFTNMKEEPKENTTTTTTISNNNNNTNSNDNELITSASVKEEIGDITYQKTQEIICEGEFDQNQQSFNHQIYKPVLAMESSNHHHHQTDDSMFADLGELDPSDPLHLLFSQGFSGAKSEDQRDHNQNKGLDPFSLFDWSPNNPSSFGEASGRGL</sequence>
<feature type="region of interest" description="Disordered" evidence="8">
    <location>
        <begin position="447"/>
        <end position="486"/>
    </location>
</feature>